<proteinExistence type="predicted"/>
<reference evidence="4" key="1">
    <citation type="submission" date="2022-11" db="UniProtKB">
        <authorList>
            <consortium name="WormBaseParasite"/>
        </authorList>
    </citation>
    <scope>IDENTIFICATION</scope>
</reference>
<feature type="region of interest" description="Disordered" evidence="1">
    <location>
        <begin position="456"/>
        <end position="481"/>
    </location>
</feature>
<organism evidence="3 4">
    <name type="scientific">Romanomermis culicivorax</name>
    <name type="common">Nematode worm</name>
    <dbReference type="NCBI Taxonomy" id="13658"/>
    <lineage>
        <taxon>Eukaryota</taxon>
        <taxon>Metazoa</taxon>
        <taxon>Ecdysozoa</taxon>
        <taxon>Nematoda</taxon>
        <taxon>Enoplea</taxon>
        <taxon>Dorylaimia</taxon>
        <taxon>Mermithida</taxon>
        <taxon>Mermithoidea</taxon>
        <taxon>Mermithidae</taxon>
        <taxon>Romanomermis</taxon>
    </lineage>
</organism>
<sequence>MTSTSDAQGGTKVVGKALEKVPGIMVNAFTDVMDKLGIGEEEDGKRPSAKKAGPVVVVYKKKKKGGGGDDDDDEKSTAKGSKKTKKSGRALFDARQRDDRDDDKKKSKSEAKKKKSDEKTEKSRKSAKTGKGSKKKGGGATSDTKGKPTSTAASTTGATTTKTGYSTTAATTKGVTELSNLAPESTTKPTDAATAAATRPGSKTENAISEGHKTLENKASEYPAEVYRKAADSRPKSTPTPPATTSPALSKDLLRKTAAYKVIKEIQPYIPDTPSNRARLARGEAGRPSTTKTTAAEAPLPGKHKLDAGASAPAFGRQKEKKIAVKAAPLKKEPLGGKQKSAVTPAVGTPKTDNNKIASTAADMATKETKRLAGTVSKEGGVESSAAAPAVAPGSPTSKEAQFETHDAKQASRHRKMLLAAGLCCVALIALAMIVAMAVMYVGAGGAAANLTDTTTPFSDTSPGDMTNLTDVSDSPPEEEE</sequence>
<feature type="transmembrane region" description="Helical" evidence="2">
    <location>
        <begin position="418"/>
        <end position="442"/>
    </location>
</feature>
<feature type="compositionally biased region" description="Basic and acidic residues" evidence="1">
    <location>
        <begin position="92"/>
        <end position="124"/>
    </location>
</feature>
<keyword evidence="2" id="KW-1133">Transmembrane helix</keyword>
<dbReference type="Proteomes" id="UP000887565">
    <property type="component" value="Unplaced"/>
</dbReference>
<feature type="compositionally biased region" description="Basic residues" evidence="1">
    <location>
        <begin position="125"/>
        <end position="137"/>
    </location>
</feature>
<feature type="compositionally biased region" description="Low complexity" evidence="1">
    <location>
        <begin position="382"/>
        <end position="396"/>
    </location>
</feature>
<evidence type="ECO:0000313" key="4">
    <source>
        <dbReference type="WBParaSite" id="nRc.2.0.1.t45457-RA"/>
    </source>
</evidence>
<dbReference type="AlphaFoldDB" id="A0A915L4M8"/>
<feature type="compositionally biased region" description="Low complexity" evidence="1">
    <location>
        <begin position="186"/>
        <end position="198"/>
    </location>
</feature>
<dbReference type="WBParaSite" id="nRc.2.0.1.t45457-RA">
    <property type="protein sequence ID" value="nRc.2.0.1.t45457-RA"/>
    <property type="gene ID" value="nRc.2.0.1.g45457"/>
</dbReference>
<protein>
    <submittedName>
        <fullName evidence="4">Uncharacterized protein</fullName>
    </submittedName>
</protein>
<keyword evidence="3" id="KW-1185">Reference proteome</keyword>
<keyword evidence="2" id="KW-0472">Membrane</keyword>
<feature type="region of interest" description="Disordered" evidence="1">
    <location>
        <begin position="374"/>
        <end position="408"/>
    </location>
</feature>
<keyword evidence="2" id="KW-0812">Transmembrane</keyword>
<name>A0A915L4M8_ROMCU</name>
<evidence type="ECO:0000256" key="2">
    <source>
        <dbReference type="SAM" id="Phobius"/>
    </source>
</evidence>
<feature type="compositionally biased region" description="Polar residues" evidence="1">
    <location>
        <begin position="464"/>
        <end position="473"/>
    </location>
</feature>
<feature type="compositionally biased region" description="Basic and acidic residues" evidence="1">
    <location>
        <begin position="226"/>
        <end position="235"/>
    </location>
</feature>
<feature type="region of interest" description="Disordered" evidence="1">
    <location>
        <begin position="333"/>
        <end position="355"/>
    </location>
</feature>
<accession>A0A915L4M8</accession>
<feature type="compositionally biased region" description="Low complexity" evidence="1">
    <location>
        <begin position="141"/>
        <end position="174"/>
    </location>
</feature>
<evidence type="ECO:0000313" key="3">
    <source>
        <dbReference type="Proteomes" id="UP000887565"/>
    </source>
</evidence>
<feature type="compositionally biased region" description="Basic and acidic residues" evidence="1">
    <location>
        <begin position="210"/>
        <end position="219"/>
    </location>
</feature>
<feature type="region of interest" description="Disordered" evidence="1">
    <location>
        <begin position="270"/>
        <end position="320"/>
    </location>
</feature>
<feature type="region of interest" description="Disordered" evidence="1">
    <location>
        <begin position="38"/>
        <end position="254"/>
    </location>
</feature>
<evidence type="ECO:0000256" key="1">
    <source>
        <dbReference type="SAM" id="MobiDB-lite"/>
    </source>
</evidence>